<keyword evidence="6 8" id="KW-0460">Magnesium</keyword>
<keyword evidence="2 8" id="KW-1277">Toxin-antitoxin system</keyword>
<evidence type="ECO:0000256" key="5">
    <source>
        <dbReference type="ARBA" id="ARBA00022801"/>
    </source>
</evidence>
<accession>Q07GS1</accession>
<feature type="binding site" evidence="8">
    <location>
        <position position="7"/>
    </location>
    <ligand>
        <name>Mg(2+)</name>
        <dbReference type="ChEBI" id="CHEBI:18420"/>
    </ligand>
</feature>
<dbReference type="GO" id="GO:0000287">
    <property type="term" value="F:magnesium ion binding"/>
    <property type="evidence" value="ECO:0007669"/>
    <property type="project" value="UniProtKB-UniRule"/>
</dbReference>
<dbReference type="InterPro" id="IPR050556">
    <property type="entry name" value="Type_II_TA_system_RNase"/>
</dbReference>
<dbReference type="HOGENOM" id="CLU_118482_5_0_5"/>
<evidence type="ECO:0000313" key="11">
    <source>
        <dbReference type="Proteomes" id="UP000007029"/>
    </source>
</evidence>
<proteinExistence type="inferred from homology"/>
<geneLocation type="plasmid" evidence="10 11">
    <name>pTB1</name>
</geneLocation>
<keyword evidence="8" id="KW-0800">Toxin</keyword>
<comment type="cofactor">
    <cofactor evidence="1 8">
        <name>Mg(2+)</name>
        <dbReference type="ChEBI" id="CHEBI:18420"/>
    </cofactor>
</comment>
<dbReference type="CDD" id="cd09881">
    <property type="entry name" value="PIN_VapC4-5_FitB-like"/>
    <property type="match status" value="1"/>
</dbReference>
<dbReference type="Gene3D" id="3.40.50.1010">
    <property type="entry name" value="5'-nuclease"/>
    <property type="match status" value="1"/>
</dbReference>
<evidence type="ECO:0000256" key="8">
    <source>
        <dbReference type="HAMAP-Rule" id="MF_00265"/>
    </source>
</evidence>
<dbReference type="PANTHER" id="PTHR33653:SF1">
    <property type="entry name" value="RIBONUCLEASE VAPC2"/>
    <property type="match status" value="1"/>
</dbReference>
<evidence type="ECO:0000256" key="6">
    <source>
        <dbReference type="ARBA" id="ARBA00022842"/>
    </source>
</evidence>
<dbReference type="SUPFAM" id="SSF88723">
    <property type="entry name" value="PIN domain-like"/>
    <property type="match status" value="1"/>
</dbReference>
<keyword evidence="10" id="KW-0614">Plasmid</keyword>
<dbReference type="PANTHER" id="PTHR33653">
    <property type="entry name" value="RIBONUCLEASE VAPC2"/>
    <property type="match status" value="1"/>
</dbReference>
<dbReference type="EC" id="3.1.-.-" evidence="8"/>
<comment type="similarity">
    <text evidence="7 8">Belongs to the PINc/VapC protein family.</text>
</comment>
<evidence type="ECO:0000313" key="10">
    <source>
        <dbReference type="EMBL" id="ABI93328.1"/>
    </source>
</evidence>
<dbReference type="GO" id="GO:0090729">
    <property type="term" value="F:toxin activity"/>
    <property type="evidence" value="ECO:0007669"/>
    <property type="project" value="UniProtKB-KW"/>
</dbReference>
<name>Q07GS1_ROSDO</name>
<comment type="function">
    <text evidence="8">Toxic component of a toxin-antitoxin (TA) system. An RNase.</text>
</comment>
<dbReference type="InterPro" id="IPR022907">
    <property type="entry name" value="VapC_family"/>
</dbReference>
<dbReference type="Pfam" id="PF01850">
    <property type="entry name" value="PIN"/>
    <property type="match status" value="1"/>
</dbReference>
<dbReference type="InterPro" id="IPR002716">
    <property type="entry name" value="PIN_dom"/>
</dbReference>
<evidence type="ECO:0000256" key="3">
    <source>
        <dbReference type="ARBA" id="ARBA00022722"/>
    </source>
</evidence>
<dbReference type="Proteomes" id="UP000007029">
    <property type="component" value="Plasmid pTB1"/>
</dbReference>
<evidence type="ECO:0000256" key="7">
    <source>
        <dbReference type="ARBA" id="ARBA00038093"/>
    </source>
</evidence>
<dbReference type="GO" id="GO:0016787">
    <property type="term" value="F:hydrolase activity"/>
    <property type="evidence" value="ECO:0007669"/>
    <property type="project" value="UniProtKB-KW"/>
</dbReference>
<dbReference type="HAMAP" id="MF_00265">
    <property type="entry name" value="VapC_Nob1"/>
    <property type="match status" value="1"/>
</dbReference>
<dbReference type="RefSeq" id="WP_011655384.1">
    <property type="nucleotide sequence ID" value="NC_008386.1"/>
</dbReference>
<gene>
    <name evidence="8" type="primary">vapC</name>
    <name evidence="10" type="ordered locus">RD1_A0026</name>
</gene>
<dbReference type="AlphaFoldDB" id="Q07GS1"/>
<dbReference type="InterPro" id="IPR029060">
    <property type="entry name" value="PIN-like_dom_sf"/>
</dbReference>
<dbReference type="KEGG" id="rde:RD1_A0026"/>
<reference evidence="10 11" key="1">
    <citation type="journal article" date="2007" name="J. Bacteriol.">
        <title>The complete genome sequence of Roseobacter denitrificans reveals a mixotrophic rather than photosynthetic metabolism.</title>
        <authorList>
            <person name="Swingley W.D."/>
            <person name="Sadekar S."/>
            <person name="Mastrian S.D."/>
            <person name="Matthies H.J."/>
            <person name="Hao J."/>
            <person name="Ramos H."/>
            <person name="Acharya C.R."/>
            <person name="Conrad A.L."/>
            <person name="Taylor H.L."/>
            <person name="Dejesa L.C."/>
            <person name="Shah M.K."/>
            <person name="O'huallachain M.E."/>
            <person name="Lince M.T."/>
            <person name="Blankenship R.E."/>
            <person name="Beatty J.T."/>
            <person name="Touchman J.W."/>
        </authorList>
    </citation>
    <scope>NUCLEOTIDE SEQUENCE [LARGE SCALE GENOMIC DNA]</scope>
    <source>
        <strain evidence="11">ATCC 33942 / OCh 114</strain>
        <plasmid evidence="10 11">pTB1</plasmid>
    </source>
</reference>
<keyword evidence="3 8" id="KW-0540">Nuclease</keyword>
<dbReference type="GO" id="GO:0004540">
    <property type="term" value="F:RNA nuclease activity"/>
    <property type="evidence" value="ECO:0007669"/>
    <property type="project" value="InterPro"/>
</dbReference>
<keyword evidence="4 8" id="KW-0479">Metal-binding</keyword>
<evidence type="ECO:0000256" key="2">
    <source>
        <dbReference type="ARBA" id="ARBA00022649"/>
    </source>
</evidence>
<evidence type="ECO:0000256" key="4">
    <source>
        <dbReference type="ARBA" id="ARBA00022723"/>
    </source>
</evidence>
<dbReference type="EMBL" id="CP000464">
    <property type="protein sequence ID" value="ABI93328.1"/>
    <property type="molecule type" value="Genomic_DNA"/>
</dbReference>
<feature type="binding site" evidence="8">
    <location>
        <position position="102"/>
    </location>
    <ligand>
        <name>Mg(2+)</name>
        <dbReference type="ChEBI" id="CHEBI:18420"/>
    </ligand>
</feature>
<feature type="domain" description="PIN" evidence="9">
    <location>
        <begin position="4"/>
        <end position="128"/>
    </location>
</feature>
<keyword evidence="5 8" id="KW-0378">Hydrolase</keyword>
<keyword evidence="11" id="KW-1185">Reference proteome</keyword>
<sequence>MTLYMLDTDICSYLMREHPAAVLRAMEKQVEAGEDICISVITYSELRLGAARSQARAKYDGLIDALSDRLDFIADWSTKEADRFADVQSHLLGQGAPIGANDTMIAAHALSLGAVLVTNNQRHFSKIEELVLENWLDQSD</sequence>
<evidence type="ECO:0000256" key="1">
    <source>
        <dbReference type="ARBA" id="ARBA00001946"/>
    </source>
</evidence>
<protein>
    <recommendedName>
        <fullName evidence="8">Ribonuclease VapC</fullName>
        <shortName evidence="8">RNase VapC</shortName>
        <ecNumber evidence="8">3.1.-.-</ecNumber>
    </recommendedName>
    <alternativeName>
        <fullName evidence="8">Toxin VapC</fullName>
    </alternativeName>
</protein>
<organism evidence="10 11">
    <name type="scientific">Roseobacter denitrificans (strain ATCC 33942 / OCh 114)</name>
    <name type="common">Erythrobacter sp. (strain OCh 114)</name>
    <name type="synonym">Roseobacter denitrificans</name>
    <dbReference type="NCBI Taxonomy" id="375451"/>
    <lineage>
        <taxon>Bacteria</taxon>
        <taxon>Pseudomonadati</taxon>
        <taxon>Pseudomonadota</taxon>
        <taxon>Alphaproteobacteria</taxon>
        <taxon>Rhodobacterales</taxon>
        <taxon>Roseobacteraceae</taxon>
        <taxon>Roseobacter</taxon>
    </lineage>
</organism>
<evidence type="ECO:0000259" key="9">
    <source>
        <dbReference type="Pfam" id="PF01850"/>
    </source>
</evidence>